<evidence type="ECO:0000256" key="1">
    <source>
        <dbReference type="ARBA" id="ARBA00023125"/>
    </source>
</evidence>
<dbReference type="InterPro" id="IPR047057">
    <property type="entry name" value="MerR_fam"/>
</dbReference>
<dbReference type="GO" id="GO:0003677">
    <property type="term" value="F:DNA binding"/>
    <property type="evidence" value="ECO:0007669"/>
    <property type="project" value="UniProtKB-KW"/>
</dbReference>
<dbReference type="SUPFAM" id="SSF46955">
    <property type="entry name" value="Putative DNA-binding domain"/>
    <property type="match status" value="1"/>
</dbReference>
<dbReference type="Gene3D" id="1.10.1660.10">
    <property type="match status" value="1"/>
</dbReference>
<feature type="domain" description="HTH merR-type" evidence="2">
    <location>
        <begin position="7"/>
        <end position="74"/>
    </location>
</feature>
<accession>A0A4T0V5Z5</accession>
<evidence type="ECO:0000313" key="4">
    <source>
        <dbReference type="Proteomes" id="UP000308891"/>
    </source>
</evidence>
<reference evidence="3 4" key="1">
    <citation type="submission" date="2019-04" db="EMBL/GenBank/DDBJ databases">
        <title>Crenobacter sp. nov.</title>
        <authorList>
            <person name="Shi S."/>
        </authorList>
    </citation>
    <scope>NUCLEOTIDE SEQUENCE [LARGE SCALE GENOMIC DNA]</scope>
    <source>
        <strain evidence="3 4">GY 70310</strain>
    </source>
</reference>
<dbReference type="OrthoDB" id="9803659at2"/>
<keyword evidence="1 3" id="KW-0238">DNA-binding</keyword>
<dbReference type="InterPro" id="IPR009061">
    <property type="entry name" value="DNA-bd_dom_put_sf"/>
</dbReference>
<name>A0A4T0V5Z5_9NEIS</name>
<dbReference type="InterPro" id="IPR000551">
    <property type="entry name" value="MerR-type_HTH_dom"/>
</dbReference>
<evidence type="ECO:0000313" key="3">
    <source>
        <dbReference type="EMBL" id="TIC86851.1"/>
    </source>
</evidence>
<gene>
    <name evidence="3" type="ORF">E5K04_00080</name>
</gene>
<dbReference type="PANTHER" id="PTHR30204">
    <property type="entry name" value="REDOX-CYCLING DRUG-SENSING TRANSCRIPTIONAL ACTIVATOR SOXR"/>
    <property type="match status" value="1"/>
</dbReference>
<organism evidence="3 4">
    <name type="scientific">Crenobacter intestini</name>
    <dbReference type="NCBI Taxonomy" id="2563443"/>
    <lineage>
        <taxon>Bacteria</taxon>
        <taxon>Pseudomonadati</taxon>
        <taxon>Pseudomonadota</taxon>
        <taxon>Betaproteobacteria</taxon>
        <taxon>Neisseriales</taxon>
        <taxon>Neisseriaceae</taxon>
        <taxon>Crenobacter</taxon>
    </lineage>
</organism>
<dbReference type="AlphaFoldDB" id="A0A4T0V5Z5"/>
<dbReference type="EMBL" id="STGJ01000001">
    <property type="protein sequence ID" value="TIC86851.1"/>
    <property type="molecule type" value="Genomic_DNA"/>
</dbReference>
<comment type="caution">
    <text evidence="3">The sequence shown here is derived from an EMBL/GenBank/DDBJ whole genome shotgun (WGS) entry which is preliminary data.</text>
</comment>
<dbReference type="PANTHER" id="PTHR30204:SF58">
    <property type="entry name" value="HTH-TYPE TRANSCRIPTIONAL REGULATOR YFMP"/>
    <property type="match status" value="1"/>
</dbReference>
<evidence type="ECO:0000259" key="2">
    <source>
        <dbReference type="PROSITE" id="PS50937"/>
    </source>
</evidence>
<keyword evidence="4" id="KW-1185">Reference proteome</keyword>
<sequence>MDDNKRTYTISELAREFDVTTRTIRHYEDQGLIAPERRGQHRIYSRRDRTRLLLTLRGKRIGLTLQEIRELFDLYDAARDDAPQLLEFLKILNQREALLMQQIEDIRVVTREVQSLRQMCEHLIEKRTGGTGSASGEL</sequence>
<dbReference type="Pfam" id="PF13411">
    <property type="entry name" value="MerR_1"/>
    <property type="match status" value="1"/>
</dbReference>
<proteinExistence type="predicted"/>
<protein>
    <submittedName>
        <fullName evidence="3">MerR family DNA-binding transcriptional regulator</fullName>
    </submittedName>
</protein>
<dbReference type="CDD" id="cd04776">
    <property type="entry name" value="HTH_GnyR"/>
    <property type="match status" value="1"/>
</dbReference>
<dbReference type="GO" id="GO:0003700">
    <property type="term" value="F:DNA-binding transcription factor activity"/>
    <property type="evidence" value="ECO:0007669"/>
    <property type="project" value="InterPro"/>
</dbReference>
<dbReference type="RefSeq" id="WP_136550862.1">
    <property type="nucleotide sequence ID" value="NZ_STGJ01000001.1"/>
</dbReference>
<dbReference type="SMART" id="SM00422">
    <property type="entry name" value="HTH_MERR"/>
    <property type="match status" value="1"/>
</dbReference>
<dbReference type="PROSITE" id="PS50937">
    <property type="entry name" value="HTH_MERR_2"/>
    <property type="match status" value="1"/>
</dbReference>
<dbReference type="Proteomes" id="UP000308891">
    <property type="component" value="Unassembled WGS sequence"/>
</dbReference>